<feature type="compositionally biased region" description="Gly residues" evidence="1">
    <location>
        <begin position="147"/>
        <end position="156"/>
    </location>
</feature>
<evidence type="ECO:0000256" key="1">
    <source>
        <dbReference type="SAM" id="MobiDB-lite"/>
    </source>
</evidence>
<dbReference type="Proteomes" id="UP000290289">
    <property type="component" value="Chromosome 10"/>
</dbReference>
<reference evidence="2 4" key="1">
    <citation type="submission" date="2018-10" db="EMBL/GenBank/DDBJ databases">
        <title>A high-quality apple genome assembly.</title>
        <authorList>
            <person name="Hu J."/>
        </authorList>
    </citation>
    <scope>NUCLEOTIDE SEQUENCE [LARGE SCALE GENOMIC DNA]</scope>
    <source>
        <strain evidence="4">cv. HFTH1</strain>
        <tissue evidence="2">Young leaf</tissue>
    </source>
</reference>
<proteinExistence type="predicted"/>
<evidence type="ECO:0008006" key="5">
    <source>
        <dbReference type="Google" id="ProtNLM"/>
    </source>
</evidence>
<evidence type="ECO:0000313" key="2">
    <source>
        <dbReference type="EMBL" id="RXH88190.1"/>
    </source>
</evidence>
<name>A0A498IYA5_MALDO</name>
<accession>A0A498IYA5</accession>
<comment type="caution">
    <text evidence="2">The sequence shown here is derived from an EMBL/GenBank/DDBJ whole genome shotgun (WGS) entry which is preliminary data.</text>
</comment>
<dbReference type="EMBL" id="RDQH01000171">
    <property type="protein sequence ID" value="RXI09805.1"/>
    <property type="molecule type" value="Genomic_DNA"/>
</dbReference>
<dbReference type="EMBL" id="RDQH01000336">
    <property type="protein sequence ID" value="RXH88190.1"/>
    <property type="molecule type" value="Genomic_DNA"/>
</dbReference>
<keyword evidence="4" id="KW-1185">Reference proteome</keyword>
<feature type="compositionally biased region" description="Basic and acidic residues" evidence="1">
    <location>
        <begin position="134"/>
        <end position="143"/>
    </location>
</feature>
<evidence type="ECO:0000313" key="3">
    <source>
        <dbReference type="EMBL" id="RXI09805.1"/>
    </source>
</evidence>
<dbReference type="AlphaFoldDB" id="A0A498IYA5"/>
<sequence>MLMENFLSSNEYWSLVETWILGATEGMDLTDAQNKTIDNQKLKDMKPKNYMFQAIDQSILETVLKKDAARDIWDSLKQKYQGTALVKRPSNPDFSQPRSRILPAPSVRVFMHEGLGCPTVSIVGKLGAVDRDDDRSAGRHGVDVGHVVGGGDLGGEGVEEVGDGGGRVVEMREGAKGKVGEA</sequence>
<dbReference type="Pfam" id="PF14223">
    <property type="entry name" value="Retrotran_gag_2"/>
    <property type="match status" value="1"/>
</dbReference>
<protein>
    <recommendedName>
        <fullName evidence="5">Retrovirus-related Pol polyprotein from transposon TNT 1-94</fullName>
    </recommendedName>
</protein>
<organism evidence="2 4">
    <name type="scientific">Malus domestica</name>
    <name type="common">Apple</name>
    <name type="synonym">Pyrus malus</name>
    <dbReference type="NCBI Taxonomy" id="3750"/>
    <lineage>
        <taxon>Eukaryota</taxon>
        <taxon>Viridiplantae</taxon>
        <taxon>Streptophyta</taxon>
        <taxon>Embryophyta</taxon>
        <taxon>Tracheophyta</taxon>
        <taxon>Spermatophyta</taxon>
        <taxon>Magnoliopsida</taxon>
        <taxon>eudicotyledons</taxon>
        <taxon>Gunneridae</taxon>
        <taxon>Pentapetalae</taxon>
        <taxon>rosids</taxon>
        <taxon>fabids</taxon>
        <taxon>Rosales</taxon>
        <taxon>Rosaceae</taxon>
        <taxon>Amygdaloideae</taxon>
        <taxon>Maleae</taxon>
        <taxon>Malus</taxon>
    </lineage>
</organism>
<gene>
    <name evidence="3" type="ORF">DVH24_016866</name>
    <name evidence="2" type="ORF">DVH24_042261</name>
</gene>
<feature type="region of interest" description="Disordered" evidence="1">
    <location>
        <begin position="134"/>
        <end position="167"/>
    </location>
</feature>
<evidence type="ECO:0000313" key="4">
    <source>
        <dbReference type="Proteomes" id="UP000290289"/>
    </source>
</evidence>